<organism evidence="4 5">
    <name type="scientific">Streptomyces daliensis</name>
    <dbReference type="NCBI Taxonomy" id="299421"/>
    <lineage>
        <taxon>Bacteria</taxon>
        <taxon>Bacillati</taxon>
        <taxon>Actinomycetota</taxon>
        <taxon>Actinomycetes</taxon>
        <taxon>Kitasatosporales</taxon>
        <taxon>Streptomycetaceae</taxon>
        <taxon>Streptomyces</taxon>
    </lineage>
</organism>
<evidence type="ECO:0000256" key="2">
    <source>
        <dbReference type="ARBA" id="ARBA00023315"/>
    </source>
</evidence>
<dbReference type="EMBL" id="JAGSMN010000387">
    <property type="protein sequence ID" value="MBR7674815.1"/>
    <property type="molecule type" value="Genomic_DNA"/>
</dbReference>
<reference evidence="4" key="1">
    <citation type="submission" date="2021-04" db="EMBL/GenBank/DDBJ databases">
        <title>Sequencing of actinobacteria type strains.</title>
        <authorList>
            <person name="Nguyen G.-S."/>
            <person name="Wentzel A."/>
        </authorList>
    </citation>
    <scope>NUCLEOTIDE SEQUENCE</scope>
    <source>
        <strain evidence="4">DSM 42095</strain>
    </source>
</reference>
<feature type="domain" description="N-acetyltransferase" evidence="3">
    <location>
        <begin position="7"/>
        <end position="167"/>
    </location>
</feature>
<dbReference type="CDD" id="cd04301">
    <property type="entry name" value="NAT_SF"/>
    <property type="match status" value="1"/>
</dbReference>
<dbReference type="InterPro" id="IPR050832">
    <property type="entry name" value="Bact_Acetyltransf"/>
</dbReference>
<name>A0A8T4ISR5_9ACTN</name>
<dbReference type="SUPFAM" id="SSF55729">
    <property type="entry name" value="Acyl-CoA N-acyltransferases (Nat)"/>
    <property type="match status" value="1"/>
</dbReference>
<comment type="caution">
    <text evidence="4">The sequence shown here is derived from an EMBL/GenBank/DDBJ whole genome shotgun (WGS) entry which is preliminary data.</text>
</comment>
<keyword evidence="5" id="KW-1185">Reference proteome</keyword>
<sequence>MSEHSPVTIRAAVREDEAALAELDRRTWSTMHSVQPRPRPPYDPFFDATHPPAQFLVAEVEGEGIAGYIRLVQPTALASNAHVRQIQGLAVAEWARGRGVARLLVEGACEQARQQGAVRLTLRVLGHNVPARGLYAAMGFEVEGVVPGEFVLEGEYVDDILMGQWLAPVNRP</sequence>
<dbReference type="Gene3D" id="3.40.630.30">
    <property type="match status" value="1"/>
</dbReference>
<dbReference type="GO" id="GO:0016747">
    <property type="term" value="F:acyltransferase activity, transferring groups other than amino-acyl groups"/>
    <property type="evidence" value="ECO:0007669"/>
    <property type="project" value="InterPro"/>
</dbReference>
<dbReference type="Pfam" id="PF00583">
    <property type="entry name" value="Acetyltransf_1"/>
    <property type="match status" value="1"/>
</dbReference>
<dbReference type="PROSITE" id="PS51186">
    <property type="entry name" value="GNAT"/>
    <property type="match status" value="1"/>
</dbReference>
<accession>A0A8T4ISR5</accession>
<gene>
    <name evidence="4" type="ORF">KDA82_17660</name>
</gene>
<dbReference type="PANTHER" id="PTHR43877">
    <property type="entry name" value="AMINOALKYLPHOSPHONATE N-ACETYLTRANSFERASE-RELATED-RELATED"/>
    <property type="match status" value="1"/>
</dbReference>
<evidence type="ECO:0000256" key="1">
    <source>
        <dbReference type="ARBA" id="ARBA00022679"/>
    </source>
</evidence>
<proteinExistence type="predicted"/>
<dbReference type="InterPro" id="IPR016181">
    <property type="entry name" value="Acyl_CoA_acyltransferase"/>
</dbReference>
<keyword evidence="2" id="KW-0012">Acyltransferase</keyword>
<evidence type="ECO:0000259" key="3">
    <source>
        <dbReference type="PROSITE" id="PS51186"/>
    </source>
</evidence>
<evidence type="ECO:0000313" key="5">
    <source>
        <dbReference type="Proteomes" id="UP000675554"/>
    </source>
</evidence>
<dbReference type="AlphaFoldDB" id="A0A8T4ISR5"/>
<protein>
    <submittedName>
        <fullName evidence="4">GNAT family N-acetyltransferase</fullName>
    </submittedName>
</protein>
<dbReference type="Proteomes" id="UP000675554">
    <property type="component" value="Unassembled WGS sequence"/>
</dbReference>
<keyword evidence="1" id="KW-0808">Transferase</keyword>
<dbReference type="InterPro" id="IPR000182">
    <property type="entry name" value="GNAT_dom"/>
</dbReference>
<evidence type="ECO:0000313" key="4">
    <source>
        <dbReference type="EMBL" id="MBR7674815.1"/>
    </source>
</evidence>